<protein>
    <recommendedName>
        <fullName evidence="3">Transposase</fullName>
    </recommendedName>
</protein>
<sequence length="53" mass="6196">MPRAARIKSTDSIYHIMVRSNDGLLLFRENKDKDAFLNLVKGYQEQFGFKVYA</sequence>
<dbReference type="AlphaFoldDB" id="A0A4R7KQN7"/>
<reference evidence="1 2" key="1">
    <citation type="submission" date="2019-03" db="EMBL/GenBank/DDBJ databases">
        <title>Genomic Encyclopedia of Type Strains, Phase IV (KMG-IV): sequencing the most valuable type-strain genomes for metagenomic binning, comparative biology and taxonomic classification.</title>
        <authorList>
            <person name="Goeker M."/>
        </authorList>
    </citation>
    <scope>NUCLEOTIDE SEQUENCE [LARGE SCALE GENOMIC DNA]</scope>
    <source>
        <strain evidence="1 2">DSM 24455</strain>
    </source>
</reference>
<feature type="non-terminal residue" evidence="1">
    <location>
        <position position="53"/>
    </location>
</feature>
<keyword evidence="2" id="KW-1185">Reference proteome</keyword>
<dbReference type="InterPro" id="IPR036515">
    <property type="entry name" value="Transposase_17_sf"/>
</dbReference>
<dbReference type="Gene3D" id="3.30.70.1290">
    <property type="entry name" value="Transposase IS200-like"/>
    <property type="match status" value="1"/>
</dbReference>
<evidence type="ECO:0000313" key="1">
    <source>
        <dbReference type="EMBL" id="TDT58474.1"/>
    </source>
</evidence>
<evidence type="ECO:0008006" key="3">
    <source>
        <dbReference type="Google" id="ProtNLM"/>
    </source>
</evidence>
<dbReference type="GO" id="GO:0003677">
    <property type="term" value="F:DNA binding"/>
    <property type="evidence" value="ECO:0007669"/>
    <property type="project" value="InterPro"/>
</dbReference>
<gene>
    <name evidence="1" type="ORF">EDD71_111126</name>
</gene>
<proteinExistence type="predicted"/>
<dbReference type="Proteomes" id="UP000295325">
    <property type="component" value="Unassembled WGS sequence"/>
</dbReference>
<name>A0A4R7KQN7_9CLOT</name>
<organism evidence="1 2">
    <name type="scientific">Fonticella tunisiensis</name>
    <dbReference type="NCBI Taxonomy" id="1096341"/>
    <lineage>
        <taxon>Bacteria</taxon>
        <taxon>Bacillati</taxon>
        <taxon>Bacillota</taxon>
        <taxon>Clostridia</taxon>
        <taxon>Eubacteriales</taxon>
        <taxon>Clostridiaceae</taxon>
        <taxon>Fonticella</taxon>
    </lineage>
</organism>
<dbReference type="GO" id="GO:0004803">
    <property type="term" value="F:transposase activity"/>
    <property type="evidence" value="ECO:0007669"/>
    <property type="project" value="InterPro"/>
</dbReference>
<evidence type="ECO:0000313" key="2">
    <source>
        <dbReference type="Proteomes" id="UP000295325"/>
    </source>
</evidence>
<dbReference type="EMBL" id="SOAZ01000011">
    <property type="protein sequence ID" value="TDT58474.1"/>
    <property type="molecule type" value="Genomic_DNA"/>
</dbReference>
<dbReference type="GO" id="GO:0006313">
    <property type="term" value="P:DNA transposition"/>
    <property type="evidence" value="ECO:0007669"/>
    <property type="project" value="InterPro"/>
</dbReference>
<accession>A0A4R7KQN7</accession>
<comment type="caution">
    <text evidence="1">The sequence shown here is derived from an EMBL/GenBank/DDBJ whole genome shotgun (WGS) entry which is preliminary data.</text>
</comment>